<dbReference type="GO" id="GO:0003700">
    <property type="term" value="F:DNA-binding transcription factor activity"/>
    <property type="evidence" value="ECO:0007669"/>
    <property type="project" value="TreeGrafter"/>
</dbReference>
<name>A0A7W2TYF6_9GAMM</name>
<keyword evidence="3 5" id="KW-0238">DNA-binding</keyword>
<proteinExistence type="predicted"/>
<keyword evidence="8" id="KW-1185">Reference proteome</keyword>
<feature type="DNA-binding region" description="H-T-H motif" evidence="5">
    <location>
        <begin position="260"/>
        <end position="279"/>
    </location>
</feature>
<evidence type="ECO:0000256" key="5">
    <source>
        <dbReference type="PROSITE-ProRule" id="PRU00335"/>
    </source>
</evidence>
<organism evidence="7 8">
    <name type="scientific">Sediminihaliea albiluteola</name>
    <dbReference type="NCBI Taxonomy" id="2758564"/>
    <lineage>
        <taxon>Bacteria</taxon>
        <taxon>Pseudomonadati</taxon>
        <taxon>Pseudomonadota</taxon>
        <taxon>Gammaproteobacteria</taxon>
        <taxon>Cellvibrionales</taxon>
        <taxon>Halieaceae</taxon>
        <taxon>Sediminihaliea</taxon>
    </lineage>
</organism>
<dbReference type="PROSITE" id="PS50977">
    <property type="entry name" value="HTH_TETR_2"/>
    <property type="match status" value="2"/>
</dbReference>
<dbReference type="Gene3D" id="1.10.357.10">
    <property type="entry name" value="Tetracycline Repressor, domain 2"/>
    <property type="match status" value="2"/>
</dbReference>
<evidence type="ECO:0000256" key="3">
    <source>
        <dbReference type="ARBA" id="ARBA00023125"/>
    </source>
</evidence>
<dbReference type="SUPFAM" id="SSF46689">
    <property type="entry name" value="Homeodomain-like"/>
    <property type="match status" value="2"/>
</dbReference>
<dbReference type="InterPro" id="IPR050109">
    <property type="entry name" value="HTH-type_TetR-like_transc_reg"/>
</dbReference>
<gene>
    <name evidence="7" type="ORF">H2508_14020</name>
</gene>
<dbReference type="SUPFAM" id="SSF48498">
    <property type="entry name" value="Tetracyclin repressor-like, C-terminal domain"/>
    <property type="match status" value="2"/>
</dbReference>
<keyword evidence="2" id="KW-0805">Transcription regulation</keyword>
<comment type="caution">
    <text evidence="7">The sequence shown here is derived from an EMBL/GenBank/DDBJ whole genome shotgun (WGS) entry which is preliminary data.</text>
</comment>
<dbReference type="Pfam" id="PF17932">
    <property type="entry name" value="TetR_C_24"/>
    <property type="match status" value="2"/>
</dbReference>
<dbReference type="Gene3D" id="1.10.10.60">
    <property type="entry name" value="Homeodomain-like"/>
    <property type="match status" value="2"/>
</dbReference>
<dbReference type="PRINTS" id="PR00455">
    <property type="entry name" value="HTHTETR"/>
</dbReference>
<dbReference type="PANTHER" id="PTHR30055">
    <property type="entry name" value="HTH-TYPE TRANSCRIPTIONAL REGULATOR RUTR"/>
    <property type="match status" value="1"/>
</dbReference>
<evidence type="ECO:0000256" key="4">
    <source>
        <dbReference type="ARBA" id="ARBA00023163"/>
    </source>
</evidence>
<evidence type="ECO:0000256" key="1">
    <source>
        <dbReference type="ARBA" id="ARBA00022491"/>
    </source>
</evidence>
<keyword evidence="4" id="KW-0804">Transcription</keyword>
<keyword evidence="1" id="KW-0678">Repressor</keyword>
<dbReference type="InterPro" id="IPR001647">
    <property type="entry name" value="HTH_TetR"/>
</dbReference>
<dbReference type="Pfam" id="PF00440">
    <property type="entry name" value="TetR_N"/>
    <property type="match status" value="2"/>
</dbReference>
<accession>A0A7W2TYF6</accession>
<dbReference type="InterPro" id="IPR036271">
    <property type="entry name" value="Tet_transcr_reg_TetR-rel_C_sf"/>
</dbReference>
<feature type="domain" description="HTH tetR-type" evidence="6">
    <location>
        <begin position="18"/>
        <end position="78"/>
    </location>
</feature>
<dbReference type="GO" id="GO:0000976">
    <property type="term" value="F:transcription cis-regulatory region binding"/>
    <property type="evidence" value="ECO:0007669"/>
    <property type="project" value="TreeGrafter"/>
</dbReference>
<evidence type="ECO:0000259" key="6">
    <source>
        <dbReference type="PROSITE" id="PS50977"/>
    </source>
</evidence>
<dbReference type="InterPro" id="IPR009057">
    <property type="entry name" value="Homeodomain-like_sf"/>
</dbReference>
<reference evidence="7 8" key="1">
    <citation type="submission" date="2020-07" db="EMBL/GenBank/DDBJ databases">
        <title>Halieaceae bacterium, F7430, whole genome shotgun sequencing project.</title>
        <authorList>
            <person name="Jiang S."/>
            <person name="Liu Z.W."/>
            <person name="Du Z.J."/>
        </authorList>
    </citation>
    <scope>NUCLEOTIDE SEQUENCE [LARGE SCALE GENOMIC DNA]</scope>
    <source>
        <strain evidence="7 8">F7430</strain>
    </source>
</reference>
<feature type="DNA-binding region" description="H-T-H motif" evidence="5">
    <location>
        <begin position="41"/>
        <end position="60"/>
    </location>
</feature>
<sequence length="424" mass="48233">MNNDSPRPSPFNRSAQHDAKRAAILSQSARLFNYKGSRATTLQEIAASLGLTKTSLYYYVKTKEELIYQCYMAALQHHLKQLDDIEQRLSDPAERAAAFFIQHFENWLAAEEGRGPHIAALLEIASLKRPHQDAVEAQYIVMFKRLRQLLRDGIASGRFRPMAITSTTRAILGSVEWTFSWLHQVPKERVAEIAQQAADLLARGLYAGTNEYQGLASSAVVANTHYTQWFNREEQNQLKQQAFYKSGTRFFNKQGFSGASLDEIAEHLNVSKGAFYYHINNKEDLLYHCYTYSLDMVSDIHKRAAELNDSGLAKVAQICRSIFQVQNSDQGPLIRYNTITALPMERRKEILRHTEKSNTRFGDFIRAGIEDGSIRDIDVFIAQNLITGAINASMDIELWRKVDDLNSAADDYFDIFFNGLLPRS</sequence>
<feature type="domain" description="HTH tetR-type" evidence="6">
    <location>
        <begin position="237"/>
        <end position="297"/>
    </location>
</feature>
<dbReference type="InterPro" id="IPR041490">
    <property type="entry name" value="KstR2_TetR_C"/>
</dbReference>
<evidence type="ECO:0000313" key="7">
    <source>
        <dbReference type="EMBL" id="MBA6414227.1"/>
    </source>
</evidence>
<dbReference type="PANTHER" id="PTHR30055:SF175">
    <property type="entry name" value="HTH-TYPE TRANSCRIPTIONAL REPRESSOR KSTR2"/>
    <property type="match status" value="1"/>
</dbReference>
<protein>
    <submittedName>
        <fullName evidence="7">TetR/AcrR family transcriptional regulator</fullName>
    </submittedName>
</protein>
<dbReference type="EMBL" id="JACFXU010000018">
    <property type="protein sequence ID" value="MBA6414227.1"/>
    <property type="molecule type" value="Genomic_DNA"/>
</dbReference>
<evidence type="ECO:0000256" key="2">
    <source>
        <dbReference type="ARBA" id="ARBA00023015"/>
    </source>
</evidence>
<dbReference type="PROSITE" id="PS01081">
    <property type="entry name" value="HTH_TETR_1"/>
    <property type="match status" value="1"/>
</dbReference>
<dbReference type="InterPro" id="IPR023772">
    <property type="entry name" value="DNA-bd_HTH_TetR-type_CS"/>
</dbReference>
<dbReference type="RefSeq" id="WP_182175104.1">
    <property type="nucleotide sequence ID" value="NZ_JACFXU010000018.1"/>
</dbReference>
<dbReference type="AlphaFoldDB" id="A0A7W2TYF6"/>
<dbReference type="Proteomes" id="UP000539350">
    <property type="component" value="Unassembled WGS sequence"/>
</dbReference>
<evidence type="ECO:0000313" key="8">
    <source>
        <dbReference type="Proteomes" id="UP000539350"/>
    </source>
</evidence>